<dbReference type="STRING" id="4155.A0A022RHE1"/>
<name>A0A022RHE1_ERYGU</name>
<dbReference type="Pfam" id="PF05627">
    <property type="entry name" value="AvrRpt-cleavage"/>
    <property type="match status" value="1"/>
</dbReference>
<feature type="region of interest" description="Disordered" evidence="1">
    <location>
        <begin position="31"/>
        <end position="165"/>
    </location>
</feature>
<keyword evidence="4" id="KW-1185">Reference proteome</keyword>
<dbReference type="InterPro" id="IPR008700">
    <property type="entry name" value="TypeIII_avirulence_cleave"/>
</dbReference>
<evidence type="ECO:0000259" key="2">
    <source>
        <dbReference type="Pfam" id="PF05627"/>
    </source>
</evidence>
<dbReference type="EMBL" id="KI630454">
    <property type="protein sequence ID" value="EYU39203.1"/>
    <property type="molecule type" value="Genomic_DNA"/>
</dbReference>
<dbReference type="eggNOG" id="ENOG502QQ5R">
    <property type="taxonomic scope" value="Eukaryota"/>
</dbReference>
<dbReference type="AlphaFoldDB" id="A0A022RHE1"/>
<accession>A0A022RHE1</accession>
<evidence type="ECO:0000313" key="3">
    <source>
        <dbReference type="EMBL" id="EYU39203.1"/>
    </source>
</evidence>
<proteinExistence type="predicted"/>
<feature type="non-terminal residue" evidence="3">
    <location>
        <position position="165"/>
    </location>
</feature>
<gene>
    <name evidence="3" type="ORF">MIMGU_mgv1a023578mg</name>
</gene>
<evidence type="ECO:0000256" key="1">
    <source>
        <dbReference type="SAM" id="MobiDB-lite"/>
    </source>
</evidence>
<evidence type="ECO:0000313" key="4">
    <source>
        <dbReference type="Proteomes" id="UP000030748"/>
    </source>
</evidence>
<feature type="domain" description="RIN4 pathogenic type III effector avirulence factor Avr cleavage site" evidence="2">
    <location>
        <begin position="3"/>
        <end position="31"/>
    </location>
</feature>
<organism evidence="3 4">
    <name type="scientific">Erythranthe guttata</name>
    <name type="common">Yellow monkey flower</name>
    <name type="synonym">Mimulus guttatus</name>
    <dbReference type="NCBI Taxonomy" id="4155"/>
    <lineage>
        <taxon>Eukaryota</taxon>
        <taxon>Viridiplantae</taxon>
        <taxon>Streptophyta</taxon>
        <taxon>Embryophyta</taxon>
        <taxon>Tracheophyta</taxon>
        <taxon>Spermatophyta</taxon>
        <taxon>Magnoliopsida</taxon>
        <taxon>eudicotyledons</taxon>
        <taxon>Gunneridae</taxon>
        <taxon>Pentapetalae</taxon>
        <taxon>asterids</taxon>
        <taxon>lamiids</taxon>
        <taxon>Lamiales</taxon>
        <taxon>Phrymaceae</taxon>
        <taxon>Erythranthe</taxon>
    </lineage>
</organism>
<dbReference type="Proteomes" id="UP000030748">
    <property type="component" value="Unassembled WGS sequence"/>
</dbReference>
<reference evidence="3 4" key="1">
    <citation type="journal article" date="2013" name="Proc. Natl. Acad. Sci. U.S.A.">
        <title>Fine-scale variation in meiotic recombination in Mimulus inferred from population shotgun sequencing.</title>
        <authorList>
            <person name="Hellsten U."/>
            <person name="Wright K.M."/>
            <person name="Jenkins J."/>
            <person name="Shu S."/>
            <person name="Yuan Y."/>
            <person name="Wessler S.R."/>
            <person name="Schmutz J."/>
            <person name="Willis J.H."/>
            <person name="Rokhsar D.S."/>
        </authorList>
    </citation>
    <scope>NUCLEOTIDE SEQUENCE [LARGE SCALE GENOMIC DNA]</scope>
    <source>
        <strain evidence="4">cv. DUN x IM62</strain>
    </source>
</reference>
<feature type="compositionally biased region" description="Basic and acidic residues" evidence="1">
    <location>
        <begin position="58"/>
        <end position="70"/>
    </location>
</feature>
<protein>
    <recommendedName>
        <fullName evidence="2">RIN4 pathogenic type III effector avirulence factor Avr cleavage site domain-containing protein</fullName>
    </recommendedName>
</protein>
<dbReference type="GO" id="GO:0005886">
    <property type="term" value="C:plasma membrane"/>
    <property type="evidence" value="ECO:0000318"/>
    <property type="project" value="GO_Central"/>
</dbReference>
<sequence>MAQRASVPQFGMWDEGSVPYTVYFEKARKNKGVAGKMINPNDPQENPDMFLSASTTSSRRESVRPTEGGDFRQFGNSSTRSEKPGLQPVAESNYGGRGGAQRPARSTRPSLGSDKSFENTPVHPSARGGGGGPHLVTREGTRSNTSNAHGTPARPRPKPARVDES</sequence>